<dbReference type="SUPFAM" id="SSF49785">
    <property type="entry name" value="Galactose-binding domain-like"/>
    <property type="match status" value="1"/>
</dbReference>
<dbReference type="EMBL" id="MU839830">
    <property type="protein sequence ID" value="KAK1757770.1"/>
    <property type="molecule type" value="Genomic_DNA"/>
</dbReference>
<dbReference type="Pfam" id="PF00703">
    <property type="entry name" value="Glyco_hydro_2"/>
    <property type="match status" value="1"/>
</dbReference>
<dbReference type="PROSITE" id="PS00608">
    <property type="entry name" value="GLYCOSYL_HYDROL_F2_2"/>
    <property type="match status" value="1"/>
</dbReference>
<keyword evidence="8" id="KW-1185">Reference proteome</keyword>
<dbReference type="SMART" id="SM01038">
    <property type="entry name" value="Bgal_small_N"/>
    <property type="match status" value="1"/>
</dbReference>
<dbReference type="Gene3D" id="2.70.98.10">
    <property type="match status" value="1"/>
</dbReference>
<dbReference type="InterPro" id="IPR006104">
    <property type="entry name" value="Glyco_hydro_2_N"/>
</dbReference>
<proteinExistence type="inferred from homology"/>
<evidence type="ECO:0000313" key="8">
    <source>
        <dbReference type="Proteomes" id="UP001239445"/>
    </source>
</evidence>
<dbReference type="Pfam" id="PF16353">
    <property type="entry name" value="LacZ_4"/>
    <property type="match status" value="1"/>
</dbReference>
<evidence type="ECO:0000256" key="4">
    <source>
        <dbReference type="ARBA" id="ARBA00032230"/>
    </source>
</evidence>
<dbReference type="InterPro" id="IPR006101">
    <property type="entry name" value="Glyco_hydro_2"/>
</dbReference>
<dbReference type="InterPro" id="IPR017853">
    <property type="entry name" value="GH"/>
</dbReference>
<dbReference type="PRINTS" id="PR00132">
    <property type="entry name" value="GLHYDRLASE2"/>
</dbReference>
<sequence length="1066" mass="120158">MESERFLEILESIPPGIPPQEVPGVPDYANEAVFRRNTLAPRSYFLPDTSLPLDRQWDFHYAATPQEAPDPAEFDARSPGWTKIQVPGHWQLQGHGHPQYTNVQYPIPVCPPHVPTENPTGSYRTTFGVPARWRDNRQLRLRFDGVDSAYHVWVNRRLVGYAQGSRNPSEFDITPFVNGELNYYCNNELFVRVYQWSDGSYIEDQDQWWLSGIFRHVHLLAFPSESRLEDYFLKTDLDSEYRKGTLNATLDITMSVGSIVTAKVTLLEFPQNGGEEIATLSQKIEAEGQVTLSLPVDDPKKWTAETPYLYRVEIMLQFANSEVQKVHQNIGFRKVELKNGLICVNGTPIQFHGVNRHDHHPQFGRAVPLDFLHWDLLLMKAHNINALRCSHYPSHPRLFDLADELGLWVIDEADLECHGFYDAVARPQDIPEEMDYEERKKLTFGRAAKFTSDNPSWRAAYVDRITQMVQRDKNHPSVIIWSLGNEAFYGSNHKAMYEYAKRVDPGRLVHYEGDPQAKSADMYSYMYPSVERLLELVDTEGVKEDGTFEKPVVLCEYAHAMGNGPGWLEDYEEAFRSRRRLQGGFIWEWANHGIWKVEPDGKSYYAYGGDFGDVPNDGTFVMDGLLFSGHHPTRGLAELKKVIEPVRASVKGSVLVVSNSYNFIGLEHLRAVYKVEELDEQSTTLAWSILELPSIPPGSSAEVALPSSITNIKSDKEVYLTVSFVQREATPWAEEGHLVAWVQERLSPGPRLLSPLSHVTSNLTTESVGVSTVIRGDGFSFHFDTARGYLTAWHAGDTPLLITDETTHAAIKPSFWRAPTDNDKALSLPYWRRFGVDTLTSQLRSIDITNSPDDAVITTETYLSPPVLAWGFEATTRYTISSSGRLTIAVSLRPTGFQPDHVPRVGLDLRLPHRFQAVNWLGLGPGESYPDKRSAQAVGVWSGSVDGLQTPYEVPQENGNRMGTRWVRVSDPGRQRGVRAIAGEETDWSDNCERAFSFAASRHATEMLQSAKHPCDLVEEDATLLRLDAKVAGVGTAACGPGVREDLLVRVEEMKFSFVLEAVDKV</sequence>
<keyword evidence="2 5" id="KW-0378">Hydrolase</keyword>
<dbReference type="PANTHER" id="PTHR46323:SF1">
    <property type="entry name" value="LACTASE"/>
    <property type="match status" value="1"/>
</dbReference>
<dbReference type="FunFam" id="3.20.20.80:FF:000018">
    <property type="entry name" value="Beta-galactosidase"/>
    <property type="match status" value="1"/>
</dbReference>
<keyword evidence="3 5" id="KW-0326">Glycosidase</keyword>
<dbReference type="SUPFAM" id="SSF51445">
    <property type="entry name" value="(Trans)glycosidases"/>
    <property type="match status" value="1"/>
</dbReference>
<dbReference type="Pfam" id="PF02929">
    <property type="entry name" value="Bgal_small_N"/>
    <property type="match status" value="1"/>
</dbReference>
<dbReference type="SUPFAM" id="SSF49303">
    <property type="entry name" value="beta-Galactosidase/glucuronidase domain"/>
    <property type="match status" value="2"/>
</dbReference>
<organism evidence="7 8">
    <name type="scientific">Echria macrotheca</name>
    <dbReference type="NCBI Taxonomy" id="438768"/>
    <lineage>
        <taxon>Eukaryota</taxon>
        <taxon>Fungi</taxon>
        <taxon>Dikarya</taxon>
        <taxon>Ascomycota</taxon>
        <taxon>Pezizomycotina</taxon>
        <taxon>Sordariomycetes</taxon>
        <taxon>Sordariomycetidae</taxon>
        <taxon>Sordariales</taxon>
        <taxon>Schizotheciaceae</taxon>
        <taxon>Echria</taxon>
    </lineage>
</organism>
<evidence type="ECO:0000256" key="3">
    <source>
        <dbReference type="ARBA" id="ARBA00023295"/>
    </source>
</evidence>
<protein>
    <recommendedName>
        <fullName evidence="4">Lactase</fullName>
    </recommendedName>
</protein>
<dbReference type="Proteomes" id="UP001239445">
    <property type="component" value="Unassembled WGS sequence"/>
</dbReference>
<dbReference type="PROSITE" id="PS00719">
    <property type="entry name" value="GLYCOSYL_HYDROL_F2_1"/>
    <property type="match status" value="1"/>
</dbReference>
<dbReference type="InterPro" id="IPR004199">
    <property type="entry name" value="B-gal_small/dom_5"/>
</dbReference>
<dbReference type="Gene3D" id="2.60.40.10">
    <property type="entry name" value="Immunoglobulins"/>
    <property type="match status" value="2"/>
</dbReference>
<dbReference type="AlphaFoldDB" id="A0AAJ0FE32"/>
<dbReference type="InterPro" id="IPR023230">
    <property type="entry name" value="Glyco_hydro_2_CS"/>
</dbReference>
<dbReference type="InterPro" id="IPR006103">
    <property type="entry name" value="Glyco_hydro_2_cat"/>
</dbReference>
<dbReference type="GO" id="GO:0030246">
    <property type="term" value="F:carbohydrate binding"/>
    <property type="evidence" value="ECO:0007669"/>
    <property type="project" value="InterPro"/>
</dbReference>
<evidence type="ECO:0000256" key="2">
    <source>
        <dbReference type="ARBA" id="ARBA00022801"/>
    </source>
</evidence>
<evidence type="ECO:0000313" key="7">
    <source>
        <dbReference type="EMBL" id="KAK1757770.1"/>
    </source>
</evidence>
<comment type="similarity">
    <text evidence="1 5">Belongs to the glycosyl hydrolase 2 family.</text>
</comment>
<comment type="caution">
    <text evidence="7">The sequence shown here is derived from an EMBL/GenBank/DDBJ whole genome shotgun (WGS) entry which is preliminary data.</text>
</comment>
<dbReference type="InterPro" id="IPR050347">
    <property type="entry name" value="Bact_Beta-galactosidase"/>
</dbReference>
<evidence type="ECO:0000256" key="1">
    <source>
        <dbReference type="ARBA" id="ARBA00007401"/>
    </source>
</evidence>
<dbReference type="InterPro" id="IPR011013">
    <property type="entry name" value="Gal_mutarotase_sf_dom"/>
</dbReference>
<dbReference type="InterPro" id="IPR006102">
    <property type="entry name" value="Ig-like_GH2"/>
</dbReference>
<reference evidence="7" key="1">
    <citation type="submission" date="2023-06" db="EMBL/GenBank/DDBJ databases">
        <title>Genome-scale phylogeny and comparative genomics of the fungal order Sordariales.</title>
        <authorList>
            <consortium name="Lawrence Berkeley National Laboratory"/>
            <person name="Hensen N."/>
            <person name="Bonometti L."/>
            <person name="Westerberg I."/>
            <person name="Brannstrom I.O."/>
            <person name="Guillou S."/>
            <person name="Cros-Aarteil S."/>
            <person name="Calhoun S."/>
            <person name="Haridas S."/>
            <person name="Kuo A."/>
            <person name="Mondo S."/>
            <person name="Pangilinan J."/>
            <person name="Riley R."/>
            <person name="Labutti K."/>
            <person name="Andreopoulos B."/>
            <person name="Lipzen A."/>
            <person name="Chen C."/>
            <person name="Yanf M."/>
            <person name="Daum C."/>
            <person name="Ng V."/>
            <person name="Clum A."/>
            <person name="Steindorff A."/>
            <person name="Ohm R."/>
            <person name="Martin F."/>
            <person name="Silar P."/>
            <person name="Natvig D."/>
            <person name="Lalanne C."/>
            <person name="Gautier V."/>
            <person name="Ament-Velasquez S.L."/>
            <person name="Kruys A."/>
            <person name="Hutchinson M.I."/>
            <person name="Powell A.J."/>
            <person name="Barry K."/>
            <person name="Miller A.N."/>
            <person name="Grigoriev I.V."/>
            <person name="Debuchy R."/>
            <person name="Gladieux P."/>
            <person name="Thoren M.H."/>
            <person name="Johannesson H."/>
        </authorList>
    </citation>
    <scope>NUCLEOTIDE SEQUENCE</scope>
    <source>
        <strain evidence="7">PSN4</strain>
    </source>
</reference>
<dbReference type="Pfam" id="PF02837">
    <property type="entry name" value="Glyco_hydro_2_N"/>
    <property type="match status" value="1"/>
</dbReference>
<dbReference type="Gene3D" id="3.20.20.80">
    <property type="entry name" value="Glycosidases"/>
    <property type="match status" value="1"/>
</dbReference>
<dbReference type="GO" id="GO:0004565">
    <property type="term" value="F:beta-galactosidase activity"/>
    <property type="evidence" value="ECO:0007669"/>
    <property type="project" value="InterPro"/>
</dbReference>
<evidence type="ECO:0000259" key="6">
    <source>
        <dbReference type="SMART" id="SM01038"/>
    </source>
</evidence>
<evidence type="ECO:0000256" key="5">
    <source>
        <dbReference type="RuleBase" id="RU361154"/>
    </source>
</evidence>
<dbReference type="Pfam" id="PF02836">
    <property type="entry name" value="Glyco_hydro_2_C"/>
    <property type="match status" value="1"/>
</dbReference>
<dbReference type="InterPro" id="IPR014718">
    <property type="entry name" value="GH-type_carb-bd"/>
</dbReference>
<dbReference type="InterPro" id="IPR023232">
    <property type="entry name" value="Glyco_hydro_2_AS"/>
</dbReference>
<dbReference type="InterPro" id="IPR032312">
    <property type="entry name" value="LacZ_4"/>
</dbReference>
<feature type="domain" description="Beta galactosidase small chain/" evidence="6">
    <location>
        <begin position="773"/>
        <end position="1061"/>
    </location>
</feature>
<dbReference type="GO" id="GO:0009341">
    <property type="term" value="C:beta-galactosidase complex"/>
    <property type="evidence" value="ECO:0007669"/>
    <property type="project" value="InterPro"/>
</dbReference>
<dbReference type="SUPFAM" id="SSF74650">
    <property type="entry name" value="Galactose mutarotase-like"/>
    <property type="match status" value="1"/>
</dbReference>
<name>A0AAJ0FE32_9PEZI</name>
<dbReference type="Gene3D" id="2.60.120.260">
    <property type="entry name" value="Galactose-binding domain-like"/>
    <property type="match status" value="1"/>
</dbReference>
<dbReference type="InterPro" id="IPR008979">
    <property type="entry name" value="Galactose-bd-like_sf"/>
</dbReference>
<dbReference type="InterPro" id="IPR013783">
    <property type="entry name" value="Ig-like_fold"/>
</dbReference>
<dbReference type="PANTHER" id="PTHR46323">
    <property type="entry name" value="BETA-GALACTOSIDASE"/>
    <property type="match status" value="1"/>
</dbReference>
<dbReference type="InterPro" id="IPR036156">
    <property type="entry name" value="Beta-gal/glucu_dom_sf"/>
</dbReference>
<accession>A0AAJ0FE32</accession>
<dbReference type="GO" id="GO:0005990">
    <property type="term" value="P:lactose catabolic process"/>
    <property type="evidence" value="ECO:0007669"/>
    <property type="project" value="TreeGrafter"/>
</dbReference>
<gene>
    <name evidence="7" type="ORF">QBC47DRAFT_319327</name>
</gene>